<gene>
    <name evidence="2" type="ORF">GCM10009863_66150</name>
</gene>
<dbReference type="EMBL" id="BAAARJ010000037">
    <property type="protein sequence ID" value="GAA2639829.1"/>
    <property type="molecule type" value="Genomic_DNA"/>
</dbReference>
<protein>
    <submittedName>
        <fullName evidence="2">Uncharacterized protein</fullName>
    </submittedName>
</protein>
<evidence type="ECO:0000256" key="1">
    <source>
        <dbReference type="SAM" id="MobiDB-lite"/>
    </source>
</evidence>
<evidence type="ECO:0000313" key="3">
    <source>
        <dbReference type="Proteomes" id="UP001501447"/>
    </source>
</evidence>
<name>A0ABP6DAE9_9ACTN</name>
<dbReference type="Pfam" id="PF19698">
    <property type="entry name" value="DUF6197"/>
    <property type="match status" value="1"/>
</dbReference>
<reference evidence="3" key="1">
    <citation type="journal article" date="2019" name="Int. J. Syst. Evol. Microbiol.">
        <title>The Global Catalogue of Microorganisms (GCM) 10K type strain sequencing project: providing services to taxonomists for standard genome sequencing and annotation.</title>
        <authorList>
            <consortium name="The Broad Institute Genomics Platform"/>
            <consortium name="The Broad Institute Genome Sequencing Center for Infectious Disease"/>
            <person name="Wu L."/>
            <person name="Ma J."/>
        </authorList>
    </citation>
    <scope>NUCLEOTIDE SEQUENCE [LARGE SCALE GENOMIC DNA]</scope>
    <source>
        <strain evidence="3">JCM 16373</strain>
    </source>
</reference>
<sequence length="179" mass="18729">MPTTTHPTHGPPATSYSPEPAPAALDLEARMAAVDAQMTVRLEMAGLALDIDSRIPVEPLDLADVVTGPVQLPDPAETPYPTPAAATLQRAARRLRTGGWSRGTTVDEAGARCLYGAVRAEAPTARAEGDALAVLMDAIRRQFPGAESVPHANDHELGDWRAAVQLLDGAAVLADARGL</sequence>
<feature type="compositionally biased region" description="Low complexity" evidence="1">
    <location>
        <begin position="1"/>
        <end position="12"/>
    </location>
</feature>
<comment type="caution">
    <text evidence="2">The sequence shown here is derived from an EMBL/GenBank/DDBJ whole genome shotgun (WGS) entry which is preliminary data.</text>
</comment>
<feature type="region of interest" description="Disordered" evidence="1">
    <location>
        <begin position="1"/>
        <end position="20"/>
    </location>
</feature>
<accession>A0ABP6DAE9</accession>
<dbReference type="Proteomes" id="UP001501447">
    <property type="component" value="Unassembled WGS sequence"/>
</dbReference>
<proteinExistence type="predicted"/>
<evidence type="ECO:0000313" key="2">
    <source>
        <dbReference type="EMBL" id="GAA2639829.1"/>
    </source>
</evidence>
<keyword evidence="3" id="KW-1185">Reference proteome</keyword>
<dbReference type="RefSeq" id="WP_344570765.1">
    <property type="nucleotide sequence ID" value="NZ_BAAARJ010000037.1"/>
</dbReference>
<dbReference type="InterPro" id="IPR045677">
    <property type="entry name" value="DUF6197"/>
</dbReference>
<organism evidence="2 3">
    <name type="scientific">Streptomyces axinellae</name>
    <dbReference type="NCBI Taxonomy" id="552788"/>
    <lineage>
        <taxon>Bacteria</taxon>
        <taxon>Bacillati</taxon>
        <taxon>Actinomycetota</taxon>
        <taxon>Actinomycetes</taxon>
        <taxon>Kitasatosporales</taxon>
        <taxon>Streptomycetaceae</taxon>
        <taxon>Streptomyces</taxon>
    </lineage>
</organism>